<keyword evidence="3" id="KW-1185">Reference proteome</keyword>
<accession>A0A0N4Y665</accession>
<organism evidence="4">
    <name type="scientific">Nippostrongylus brasiliensis</name>
    <name type="common">Rat hookworm</name>
    <dbReference type="NCBI Taxonomy" id="27835"/>
    <lineage>
        <taxon>Eukaryota</taxon>
        <taxon>Metazoa</taxon>
        <taxon>Ecdysozoa</taxon>
        <taxon>Nematoda</taxon>
        <taxon>Chromadorea</taxon>
        <taxon>Rhabditida</taxon>
        <taxon>Rhabditina</taxon>
        <taxon>Rhabditomorpha</taxon>
        <taxon>Strongyloidea</taxon>
        <taxon>Heligmosomidae</taxon>
        <taxon>Nippostrongylus</taxon>
    </lineage>
</organism>
<feature type="region of interest" description="Disordered" evidence="1">
    <location>
        <begin position="40"/>
        <end position="71"/>
    </location>
</feature>
<sequence>MAYPLANVAEKSPLGGQPYARLGSPKTVFGNAFGTFPDKVQKDEDWTRRDPNPHLAADSTTAPVTTVRPRH</sequence>
<evidence type="ECO:0000313" key="2">
    <source>
        <dbReference type="EMBL" id="VDL75145.1"/>
    </source>
</evidence>
<gene>
    <name evidence="2" type="ORF">NBR_LOCUS11556</name>
</gene>
<proteinExistence type="predicted"/>
<dbReference type="Proteomes" id="UP000271162">
    <property type="component" value="Unassembled WGS sequence"/>
</dbReference>
<reference evidence="4" key="1">
    <citation type="submission" date="2017-02" db="UniProtKB">
        <authorList>
            <consortium name="WormBaseParasite"/>
        </authorList>
    </citation>
    <scope>IDENTIFICATION</scope>
</reference>
<dbReference type="AlphaFoldDB" id="A0A0N4Y665"/>
<evidence type="ECO:0000313" key="4">
    <source>
        <dbReference type="WBParaSite" id="NBR_0001155501-mRNA-1"/>
    </source>
</evidence>
<protein>
    <submittedName>
        <fullName evidence="4">Homogentisate 1,2-dioxygenase</fullName>
    </submittedName>
</protein>
<evidence type="ECO:0000313" key="3">
    <source>
        <dbReference type="Proteomes" id="UP000271162"/>
    </source>
</evidence>
<dbReference type="EMBL" id="UYSL01020549">
    <property type="protein sequence ID" value="VDL75145.1"/>
    <property type="molecule type" value="Genomic_DNA"/>
</dbReference>
<evidence type="ECO:0000256" key="1">
    <source>
        <dbReference type="SAM" id="MobiDB-lite"/>
    </source>
</evidence>
<name>A0A0N4Y665_NIPBR</name>
<reference evidence="2 3" key="2">
    <citation type="submission" date="2018-11" db="EMBL/GenBank/DDBJ databases">
        <authorList>
            <consortium name="Pathogen Informatics"/>
        </authorList>
    </citation>
    <scope>NUCLEOTIDE SEQUENCE [LARGE SCALE GENOMIC DNA]</scope>
</reference>
<dbReference type="WBParaSite" id="NBR_0001155501-mRNA-1">
    <property type="protein sequence ID" value="NBR_0001155501-mRNA-1"/>
    <property type="gene ID" value="NBR_0001155501"/>
</dbReference>
<feature type="compositionally biased region" description="Basic and acidic residues" evidence="1">
    <location>
        <begin position="40"/>
        <end position="52"/>
    </location>
</feature>